<evidence type="ECO:0000256" key="1">
    <source>
        <dbReference type="ARBA" id="ARBA00007689"/>
    </source>
</evidence>
<gene>
    <name evidence="3" type="ORF">FOA19_21010</name>
</gene>
<organism evidence="3 4">
    <name type="scientific">Rufibacter hautae</name>
    <dbReference type="NCBI Taxonomy" id="2595005"/>
    <lineage>
        <taxon>Bacteria</taxon>
        <taxon>Pseudomonadati</taxon>
        <taxon>Bacteroidota</taxon>
        <taxon>Cytophagia</taxon>
        <taxon>Cytophagales</taxon>
        <taxon>Hymenobacteraceae</taxon>
        <taxon>Rufibacter</taxon>
    </lineage>
</organism>
<dbReference type="EMBL" id="VKKY01000003">
    <property type="protein sequence ID" value="KAA3436858.1"/>
    <property type="molecule type" value="Genomic_DNA"/>
</dbReference>
<dbReference type="SUPFAM" id="SSF54909">
    <property type="entry name" value="Dimeric alpha+beta barrel"/>
    <property type="match status" value="1"/>
</dbReference>
<evidence type="ECO:0000313" key="4">
    <source>
        <dbReference type="Proteomes" id="UP000324133"/>
    </source>
</evidence>
<protein>
    <recommendedName>
        <fullName evidence="2">YCII-related domain-containing protein</fullName>
    </recommendedName>
</protein>
<reference evidence="3 4" key="1">
    <citation type="submission" date="2019-07" db="EMBL/GenBank/DDBJ databases">
        <title>Rufibacter sp. nov., isolated from lake sediment.</title>
        <authorList>
            <person name="Qu J.-H."/>
        </authorList>
    </citation>
    <scope>NUCLEOTIDE SEQUENCE [LARGE SCALE GENOMIC DNA]</scope>
    <source>
        <strain evidence="3 4">NBS58-1</strain>
    </source>
</reference>
<evidence type="ECO:0000259" key="2">
    <source>
        <dbReference type="Pfam" id="PF03795"/>
    </source>
</evidence>
<dbReference type="InterPro" id="IPR011008">
    <property type="entry name" value="Dimeric_a/b-barrel"/>
</dbReference>
<feature type="domain" description="YCII-related" evidence="2">
    <location>
        <begin position="26"/>
        <end position="109"/>
    </location>
</feature>
<dbReference type="Proteomes" id="UP000324133">
    <property type="component" value="Unassembled WGS sequence"/>
</dbReference>
<dbReference type="Gene3D" id="3.30.70.1060">
    <property type="entry name" value="Dimeric alpha+beta barrel"/>
    <property type="match status" value="1"/>
</dbReference>
<comment type="similarity">
    <text evidence="1">Belongs to the YciI family.</text>
</comment>
<sequence length="113" mass="12782">MIWVFSVPSKPELTLIPVPQYLITAFDYTDAQALDRRLATRPDHLEMVTKLKASGNFVLGGAMLSPEEKMIGSTLVVEFENEAALQAYLDQEPYLLQKVWEKVDIKPFRVAVV</sequence>
<dbReference type="AlphaFoldDB" id="A0A5B6T9J2"/>
<comment type="caution">
    <text evidence="3">The sequence shown here is derived from an EMBL/GenBank/DDBJ whole genome shotgun (WGS) entry which is preliminary data.</text>
</comment>
<keyword evidence="4" id="KW-1185">Reference proteome</keyword>
<dbReference type="PANTHER" id="PTHR33606:SF3">
    <property type="entry name" value="PROTEIN YCII"/>
    <property type="match status" value="1"/>
</dbReference>
<accession>A0A5B6T9J2</accession>
<proteinExistence type="inferred from homology"/>
<dbReference type="OrthoDB" id="9797014at2"/>
<dbReference type="Pfam" id="PF03795">
    <property type="entry name" value="YCII"/>
    <property type="match status" value="1"/>
</dbReference>
<dbReference type="PANTHER" id="PTHR33606">
    <property type="entry name" value="PROTEIN YCII"/>
    <property type="match status" value="1"/>
</dbReference>
<dbReference type="InterPro" id="IPR051807">
    <property type="entry name" value="Sec-metab_biosynth-assoc"/>
</dbReference>
<dbReference type="InterPro" id="IPR005545">
    <property type="entry name" value="YCII"/>
</dbReference>
<evidence type="ECO:0000313" key="3">
    <source>
        <dbReference type="EMBL" id="KAA3436858.1"/>
    </source>
</evidence>
<name>A0A5B6T9J2_9BACT</name>